<reference evidence="3 4" key="1">
    <citation type="submission" date="2018-08" db="EMBL/GenBank/DDBJ databases">
        <title>Genomic Encyclopedia of Type Strains, Phase IV (KMG-IV): sequencing the most valuable type-strain genomes for metagenomic binning, comparative biology and taxonomic classification.</title>
        <authorList>
            <person name="Goeker M."/>
        </authorList>
    </citation>
    <scope>NUCLEOTIDE SEQUENCE [LARGE SCALE GENOMIC DNA]</scope>
    <source>
        <strain evidence="3 4">DSM 25527</strain>
    </source>
</reference>
<feature type="chain" id="PRO_5017211339" description="Beta-barrel assembly complex subunit BamF" evidence="2">
    <location>
        <begin position="26"/>
        <end position="176"/>
    </location>
</feature>
<dbReference type="AlphaFoldDB" id="A0A397P2V8"/>
<organism evidence="3 4">
    <name type="scientific">Hephaestia caeni</name>
    <dbReference type="NCBI Taxonomy" id="645617"/>
    <lineage>
        <taxon>Bacteria</taxon>
        <taxon>Pseudomonadati</taxon>
        <taxon>Pseudomonadota</taxon>
        <taxon>Alphaproteobacteria</taxon>
        <taxon>Sphingomonadales</taxon>
        <taxon>Sphingomonadaceae</taxon>
        <taxon>Hephaestia</taxon>
    </lineage>
</organism>
<evidence type="ECO:0000313" key="3">
    <source>
        <dbReference type="EMBL" id="RIA43572.1"/>
    </source>
</evidence>
<name>A0A397P2V8_9SPHN</name>
<feature type="compositionally biased region" description="Pro residues" evidence="1">
    <location>
        <begin position="163"/>
        <end position="176"/>
    </location>
</feature>
<evidence type="ECO:0000256" key="2">
    <source>
        <dbReference type="SAM" id="SignalP"/>
    </source>
</evidence>
<dbReference type="EMBL" id="QXDC01000003">
    <property type="protein sequence ID" value="RIA43572.1"/>
    <property type="molecule type" value="Genomic_DNA"/>
</dbReference>
<feature type="compositionally biased region" description="Basic and acidic residues" evidence="1">
    <location>
        <begin position="61"/>
        <end position="73"/>
    </location>
</feature>
<accession>A0A397P2V8</accession>
<dbReference type="PROSITE" id="PS51257">
    <property type="entry name" value="PROKAR_LIPOPROTEIN"/>
    <property type="match status" value="1"/>
</dbReference>
<feature type="signal peptide" evidence="2">
    <location>
        <begin position="1"/>
        <end position="25"/>
    </location>
</feature>
<feature type="region of interest" description="Disordered" evidence="1">
    <location>
        <begin position="22"/>
        <end position="100"/>
    </location>
</feature>
<keyword evidence="2" id="KW-0732">Signal</keyword>
<feature type="region of interest" description="Disordered" evidence="1">
    <location>
        <begin position="154"/>
        <end position="176"/>
    </location>
</feature>
<feature type="compositionally biased region" description="Polar residues" evidence="1">
    <location>
        <begin position="51"/>
        <end position="60"/>
    </location>
</feature>
<proteinExistence type="predicted"/>
<evidence type="ECO:0000256" key="1">
    <source>
        <dbReference type="SAM" id="MobiDB-lite"/>
    </source>
</evidence>
<gene>
    <name evidence="3" type="ORF">DFR49_1795</name>
</gene>
<dbReference type="Proteomes" id="UP000266568">
    <property type="component" value="Unassembled WGS sequence"/>
</dbReference>
<evidence type="ECO:0008006" key="5">
    <source>
        <dbReference type="Google" id="ProtNLM"/>
    </source>
</evidence>
<protein>
    <recommendedName>
        <fullName evidence="5">Beta-barrel assembly complex subunit BamF</fullName>
    </recommendedName>
</protein>
<sequence>MRAVRSPLAAATGAAALAACAPSAAQQRITPPPDAGLQTSQDHDIAVRQIPQETGSPSQRNRVEQLDHDETPRAEVSQLPGDAEILPSAPAPEAGLEQVTRRSPQADLYAEVAAVWELIRRRGQQPTPELIAREIGPDLLARFLNTFPGSEGMFGVDSDVLPIKPPQDPAPPKAGR</sequence>
<keyword evidence="4" id="KW-1185">Reference proteome</keyword>
<evidence type="ECO:0000313" key="4">
    <source>
        <dbReference type="Proteomes" id="UP000266568"/>
    </source>
</evidence>
<comment type="caution">
    <text evidence="3">The sequence shown here is derived from an EMBL/GenBank/DDBJ whole genome shotgun (WGS) entry which is preliminary data.</text>
</comment>